<evidence type="ECO:0000256" key="6">
    <source>
        <dbReference type="ARBA" id="ARBA00022485"/>
    </source>
</evidence>
<dbReference type="Proteomes" id="UP000749040">
    <property type="component" value="Unassembled WGS sequence"/>
</dbReference>
<dbReference type="SUPFAM" id="SSF48150">
    <property type="entry name" value="DNA-glycosylase"/>
    <property type="match status" value="1"/>
</dbReference>
<dbReference type="Gene3D" id="1.10.1670.10">
    <property type="entry name" value="Helix-hairpin-Helix base-excision DNA repair enzymes (C-terminal)"/>
    <property type="match status" value="1"/>
</dbReference>
<sequence length="337" mass="35411">MSSRPADSVPAASPVPAAASAVAASAVSAASVASGVPAVRAAGGAADATPELHGLVIDWFDAHARDLPWRRPDAGAWSVMVSEFMLQQTPVSRVLPVHAQWLARWPRPADLAAEPAGEAVRAWGRLGYPRRALRLHAAATAIAQQHGGEVPHDHAELLALPGVGEYTAAAVASFAYGRRHVVLDTNVRRVFARLVTGVQYPPNATTAAERRTATALLPPDDPTAARWAAATMELGALLCTARSPQCGTCPVARRCAWRLAGAPAHDGPPRRGQTYAGTDRQARGRLLAVLRASPGPVPQSSLDAVWADSLQRARALDGLVEDGLVEPLADGFYRLPL</sequence>
<evidence type="ECO:0000256" key="5">
    <source>
        <dbReference type="ARBA" id="ARBA00022023"/>
    </source>
</evidence>
<evidence type="ECO:0000256" key="11">
    <source>
        <dbReference type="ARBA" id="ARBA00023014"/>
    </source>
</evidence>
<evidence type="ECO:0000256" key="7">
    <source>
        <dbReference type="ARBA" id="ARBA00022723"/>
    </source>
</evidence>
<dbReference type="InterPro" id="IPR011257">
    <property type="entry name" value="DNA_glycosylase"/>
</dbReference>
<dbReference type="RefSeq" id="WP_205360706.1">
    <property type="nucleotide sequence ID" value="NZ_JADKYB010000018.1"/>
</dbReference>
<dbReference type="InterPro" id="IPR004036">
    <property type="entry name" value="Endonuclease-III-like_CS2"/>
</dbReference>
<comment type="similarity">
    <text evidence="3">Belongs to the Nth/MutY family.</text>
</comment>
<keyword evidence="8" id="KW-0227">DNA damage</keyword>
<dbReference type="InterPro" id="IPR023170">
    <property type="entry name" value="HhH_base_excis_C"/>
</dbReference>
<evidence type="ECO:0000256" key="10">
    <source>
        <dbReference type="ARBA" id="ARBA00023004"/>
    </source>
</evidence>
<keyword evidence="11" id="KW-0411">Iron-sulfur</keyword>
<keyword evidence="12" id="KW-0234">DNA repair</keyword>
<name>A0ABS2TZ25_9ACTN</name>
<dbReference type="SMART" id="SM00478">
    <property type="entry name" value="ENDO3c"/>
    <property type="match status" value="1"/>
</dbReference>
<dbReference type="CDD" id="cd00056">
    <property type="entry name" value="ENDO3c"/>
    <property type="match status" value="1"/>
</dbReference>
<dbReference type="Gene3D" id="1.10.340.30">
    <property type="entry name" value="Hypothetical protein, domain 2"/>
    <property type="match status" value="1"/>
</dbReference>
<evidence type="ECO:0000313" key="15">
    <source>
        <dbReference type="EMBL" id="MBM9508575.1"/>
    </source>
</evidence>
<evidence type="ECO:0000313" key="16">
    <source>
        <dbReference type="Proteomes" id="UP000749040"/>
    </source>
</evidence>
<accession>A0ABS2TZ25</accession>
<evidence type="ECO:0000259" key="14">
    <source>
        <dbReference type="SMART" id="SM00478"/>
    </source>
</evidence>
<dbReference type="InterPro" id="IPR000445">
    <property type="entry name" value="HhH_motif"/>
</dbReference>
<protein>
    <recommendedName>
        <fullName evidence="5">Adenine DNA glycosylase</fullName>
        <ecNumber evidence="4">3.2.2.31</ecNumber>
    </recommendedName>
</protein>
<keyword evidence="13" id="KW-0326">Glycosidase</keyword>
<dbReference type="Pfam" id="PF10576">
    <property type="entry name" value="EndIII_4Fe-2S"/>
    <property type="match status" value="1"/>
</dbReference>
<evidence type="ECO:0000256" key="3">
    <source>
        <dbReference type="ARBA" id="ARBA00008343"/>
    </source>
</evidence>
<evidence type="ECO:0000256" key="1">
    <source>
        <dbReference type="ARBA" id="ARBA00000843"/>
    </source>
</evidence>
<evidence type="ECO:0000256" key="4">
    <source>
        <dbReference type="ARBA" id="ARBA00012045"/>
    </source>
</evidence>
<keyword evidence="6" id="KW-0004">4Fe-4S</keyword>
<dbReference type="Pfam" id="PF00633">
    <property type="entry name" value="HHH"/>
    <property type="match status" value="1"/>
</dbReference>
<dbReference type="EC" id="3.2.2.31" evidence="4"/>
<keyword evidence="7" id="KW-0479">Metal-binding</keyword>
<gene>
    <name evidence="15" type="ORF">ITX44_29290</name>
</gene>
<comment type="caution">
    <text evidence="15">The sequence shown here is derived from an EMBL/GenBank/DDBJ whole genome shotgun (WGS) entry which is preliminary data.</text>
</comment>
<dbReference type="PANTHER" id="PTHR42944">
    <property type="entry name" value="ADENINE DNA GLYCOSYLASE"/>
    <property type="match status" value="1"/>
</dbReference>
<evidence type="ECO:0000256" key="12">
    <source>
        <dbReference type="ARBA" id="ARBA00023204"/>
    </source>
</evidence>
<dbReference type="PANTHER" id="PTHR42944:SF1">
    <property type="entry name" value="ADENINE DNA GLYCOSYLASE"/>
    <property type="match status" value="1"/>
</dbReference>
<organism evidence="15 16">
    <name type="scientific">Actinacidiphila acididurans</name>
    <dbReference type="NCBI Taxonomy" id="2784346"/>
    <lineage>
        <taxon>Bacteria</taxon>
        <taxon>Bacillati</taxon>
        <taxon>Actinomycetota</taxon>
        <taxon>Actinomycetes</taxon>
        <taxon>Kitasatosporales</taxon>
        <taxon>Streptomycetaceae</taxon>
        <taxon>Actinacidiphila</taxon>
    </lineage>
</organism>
<evidence type="ECO:0000256" key="9">
    <source>
        <dbReference type="ARBA" id="ARBA00022801"/>
    </source>
</evidence>
<dbReference type="InterPro" id="IPR003265">
    <property type="entry name" value="HhH-GPD_domain"/>
</dbReference>
<keyword evidence="10" id="KW-0408">Iron</keyword>
<dbReference type="EMBL" id="JADKYB010000018">
    <property type="protein sequence ID" value="MBM9508575.1"/>
    <property type="molecule type" value="Genomic_DNA"/>
</dbReference>
<dbReference type="Pfam" id="PF00730">
    <property type="entry name" value="HhH-GPD"/>
    <property type="match status" value="1"/>
</dbReference>
<dbReference type="InterPro" id="IPR044298">
    <property type="entry name" value="MIG/MutY"/>
</dbReference>
<dbReference type="InterPro" id="IPR003651">
    <property type="entry name" value="Endonuclease3_FeS-loop_motif"/>
</dbReference>
<dbReference type="PROSITE" id="PS01155">
    <property type="entry name" value="ENDONUCLEASE_III_2"/>
    <property type="match status" value="1"/>
</dbReference>
<evidence type="ECO:0000256" key="8">
    <source>
        <dbReference type="ARBA" id="ARBA00022763"/>
    </source>
</evidence>
<reference evidence="15 16" key="1">
    <citation type="submission" date="2021-01" db="EMBL/GenBank/DDBJ databases">
        <title>Streptomyces acididurans sp. nov., isolated from a peat swamp forest soil.</title>
        <authorList>
            <person name="Chantavorakit T."/>
            <person name="Duangmal K."/>
        </authorList>
    </citation>
    <scope>NUCLEOTIDE SEQUENCE [LARGE SCALE GENOMIC DNA]</scope>
    <source>
        <strain evidence="15 16">KK5PA1</strain>
    </source>
</reference>
<keyword evidence="9" id="KW-0378">Hydrolase</keyword>
<proteinExistence type="inferred from homology"/>
<evidence type="ECO:0000256" key="2">
    <source>
        <dbReference type="ARBA" id="ARBA00001966"/>
    </source>
</evidence>
<feature type="domain" description="HhH-GPD" evidence="14">
    <location>
        <begin position="85"/>
        <end position="237"/>
    </location>
</feature>
<comment type="catalytic activity">
    <reaction evidence="1">
        <text>Hydrolyzes free adenine bases from 7,8-dihydro-8-oxoguanine:adenine mismatched double-stranded DNA, leaving an apurinic site.</text>
        <dbReference type="EC" id="3.2.2.31"/>
    </reaction>
</comment>
<comment type="cofactor">
    <cofactor evidence="2">
        <name>[4Fe-4S] cluster</name>
        <dbReference type="ChEBI" id="CHEBI:49883"/>
    </cofactor>
</comment>
<keyword evidence="16" id="KW-1185">Reference proteome</keyword>
<evidence type="ECO:0000256" key="13">
    <source>
        <dbReference type="ARBA" id="ARBA00023295"/>
    </source>
</evidence>